<name>A0A5F1Z0X5_9LEPT</name>
<evidence type="ECO:0008006" key="3">
    <source>
        <dbReference type="Google" id="ProtNLM"/>
    </source>
</evidence>
<comment type="caution">
    <text evidence="1">The sequence shown here is derived from an EMBL/GenBank/DDBJ whole genome shotgun (WGS) entry which is preliminary data.</text>
</comment>
<accession>A0A5F1Z0X5</accession>
<dbReference type="Proteomes" id="UP000298277">
    <property type="component" value="Unassembled WGS sequence"/>
</dbReference>
<sequence length="68" mass="7337">MESYSDSNRAAGAVSKLCSRCGKGFRCGAAAGFCDCFSVALDETALLKIRKEFSDCLCVACLEEWRVS</sequence>
<organism evidence="1 2">
    <name type="scientific">Leptospira gomenensis</name>
    <dbReference type="NCBI Taxonomy" id="2484974"/>
    <lineage>
        <taxon>Bacteria</taxon>
        <taxon>Pseudomonadati</taxon>
        <taxon>Spirochaetota</taxon>
        <taxon>Spirochaetia</taxon>
        <taxon>Leptospirales</taxon>
        <taxon>Leptospiraceae</taxon>
        <taxon>Leptospira</taxon>
    </lineage>
</organism>
<proteinExistence type="predicted"/>
<keyword evidence="2" id="KW-1185">Reference proteome</keyword>
<dbReference type="EMBL" id="RQFA01000026">
    <property type="protein sequence ID" value="TGK36091.1"/>
    <property type="molecule type" value="Genomic_DNA"/>
</dbReference>
<dbReference type="InterPro" id="IPR032720">
    <property type="entry name" value="Cys_rich_CWC"/>
</dbReference>
<dbReference type="OrthoDB" id="331868at2"/>
<evidence type="ECO:0000313" key="1">
    <source>
        <dbReference type="EMBL" id="TGK36091.1"/>
    </source>
</evidence>
<reference evidence="1" key="1">
    <citation type="journal article" date="2019" name="PLoS Negl. Trop. Dis.">
        <title>Revisiting the worldwide diversity of Leptospira species in the environment.</title>
        <authorList>
            <person name="Vincent A.T."/>
            <person name="Schiettekatte O."/>
            <person name="Bourhy P."/>
            <person name="Veyrier F.J."/>
            <person name="Picardeau M."/>
        </authorList>
    </citation>
    <scope>NUCLEOTIDE SEQUENCE [LARGE SCALE GENOMIC DNA]</scope>
    <source>
        <strain evidence="1">201800299</strain>
    </source>
</reference>
<dbReference type="Pfam" id="PF14375">
    <property type="entry name" value="Cys_rich_CWC"/>
    <property type="match status" value="1"/>
</dbReference>
<dbReference type="AlphaFoldDB" id="A0A5F1Z0X5"/>
<dbReference type="RefSeq" id="WP_135591287.1">
    <property type="nucleotide sequence ID" value="NZ_RQEZ01000002.1"/>
</dbReference>
<protein>
    <recommendedName>
        <fullName evidence="3">Cysteine-rich CWC family protein</fullName>
    </recommendedName>
</protein>
<gene>
    <name evidence="1" type="ORF">EHQ17_05670</name>
</gene>
<evidence type="ECO:0000313" key="2">
    <source>
        <dbReference type="Proteomes" id="UP000298277"/>
    </source>
</evidence>